<protein>
    <recommendedName>
        <fullName evidence="3">DUF3237 domain-containing protein</fullName>
    </recommendedName>
</protein>
<dbReference type="EMBL" id="JAPMLT010000004">
    <property type="protein sequence ID" value="MCX7570486.1"/>
    <property type="molecule type" value="Genomic_DNA"/>
</dbReference>
<proteinExistence type="predicted"/>
<evidence type="ECO:0000313" key="2">
    <source>
        <dbReference type="Proteomes" id="UP001208017"/>
    </source>
</evidence>
<gene>
    <name evidence="1" type="ORF">OS242_10985</name>
</gene>
<evidence type="ECO:0000313" key="1">
    <source>
        <dbReference type="EMBL" id="MCX7570486.1"/>
    </source>
</evidence>
<dbReference type="RefSeq" id="WP_267151730.1">
    <property type="nucleotide sequence ID" value="NZ_JAPMLT010000004.1"/>
</dbReference>
<dbReference type="Gene3D" id="2.40.160.20">
    <property type="match status" value="1"/>
</dbReference>
<reference evidence="1 2" key="1">
    <citation type="submission" date="2022-11" db="EMBL/GenBank/DDBJ databases">
        <title>Study of microbial diversity in lake waters.</title>
        <authorList>
            <person name="Zhang J."/>
        </authorList>
    </citation>
    <scope>NUCLEOTIDE SEQUENCE [LARGE SCALE GENOMIC DNA]</scope>
    <source>
        <strain evidence="1 2">DT12</strain>
    </source>
</reference>
<evidence type="ECO:0008006" key="3">
    <source>
        <dbReference type="Google" id="ProtNLM"/>
    </source>
</evidence>
<keyword evidence="2" id="KW-1185">Reference proteome</keyword>
<comment type="caution">
    <text evidence="1">The sequence shown here is derived from an EMBL/GenBank/DDBJ whole genome shotgun (WGS) entry which is preliminary data.</text>
</comment>
<dbReference type="Proteomes" id="UP001208017">
    <property type="component" value="Unassembled WGS sequence"/>
</dbReference>
<sequence length="136" mass="15297">MDKLLYQIDGRFVKREVIGHVPSGERTNFHYMAEIDGPELKGSLRGIDYALTVDGVVNVHIHEVLTTEEGDLITLERIGRSLPSEEEGITIIQGEGRAQTASAKYAWVNEIPLVWQARFDQNSIHFKAQVHRGDEA</sequence>
<organism evidence="1 2">
    <name type="scientific">Tumebacillus lacus</name>
    <dbReference type="NCBI Taxonomy" id="2995335"/>
    <lineage>
        <taxon>Bacteria</taxon>
        <taxon>Bacillati</taxon>
        <taxon>Bacillota</taxon>
        <taxon>Bacilli</taxon>
        <taxon>Bacillales</taxon>
        <taxon>Alicyclobacillaceae</taxon>
        <taxon>Tumebacillus</taxon>
    </lineage>
</organism>
<accession>A0ABT3X4F3</accession>
<name>A0ABT3X4F3_9BACL</name>